<name>A0A1H5ZKQ7_9VIBR</name>
<dbReference type="Proteomes" id="UP000236721">
    <property type="component" value="Unassembled WGS sequence"/>
</dbReference>
<dbReference type="GO" id="GO:0006631">
    <property type="term" value="P:fatty acid metabolic process"/>
    <property type="evidence" value="ECO:0007669"/>
    <property type="project" value="TreeGrafter"/>
</dbReference>
<dbReference type="EMBL" id="FNVG01000012">
    <property type="protein sequence ID" value="SEG37123.1"/>
    <property type="molecule type" value="Genomic_DNA"/>
</dbReference>
<dbReference type="PROSITE" id="PS51228">
    <property type="entry name" value="ACB_2"/>
    <property type="match status" value="1"/>
</dbReference>
<dbReference type="PANTHER" id="PTHR23310">
    <property type="entry name" value="ACYL-COA-BINDING PROTEIN, ACBP"/>
    <property type="match status" value="1"/>
</dbReference>
<accession>A0A1H5ZKQ7</accession>
<dbReference type="InterPro" id="IPR000582">
    <property type="entry name" value="Acyl-CoA-binding_protein"/>
</dbReference>
<dbReference type="InterPro" id="IPR014352">
    <property type="entry name" value="FERM/acyl-CoA-bd_prot_sf"/>
</dbReference>
<feature type="domain" description="ACB" evidence="2">
    <location>
        <begin position="4"/>
        <end position="86"/>
    </location>
</feature>
<sequence>MSDLSSQFEAAADAVKTLKQRPDDETLLSLYAYYKQGSTGDVQGRRPGLFDFKGSAKYAAWERLRGMESDKAKQAYVDLVERLASA</sequence>
<evidence type="ECO:0000256" key="1">
    <source>
        <dbReference type="ARBA" id="ARBA00023121"/>
    </source>
</evidence>
<proteinExistence type="predicted"/>
<evidence type="ECO:0000259" key="2">
    <source>
        <dbReference type="PROSITE" id="PS51228"/>
    </source>
</evidence>
<protein>
    <submittedName>
        <fullName evidence="3">Acyl-CoA-binding protein</fullName>
    </submittedName>
</protein>
<keyword evidence="4" id="KW-1185">Reference proteome</keyword>
<dbReference type="OrthoDB" id="5625302at2"/>
<dbReference type="GO" id="GO:0000062">
    <property type="term" value="F:fatty-acyl-CoA binding"/>
    <property type="evidence" value="ECO:0007669"/>
    <property type="project" value="InterPro"/>
</dbReference>
<dbReference type="RefSeq" id="WP_103880803.1">
    <property type="nucleotide sequence ID" value="NZ_FNVG01000012.1"/>
</dbReference>
<gene>
    <name evidence="3" type="ORF">SAMN04488244_11244</name>
</gene>
<evidence type="ECO:0000313" key="4">
    <source>
        <dbReference type="Proteomes" id="UP000236721"/>
    </source>
</evidence>
<dbReference type="PANTHER" id="PTHR23310:SF62">
    <property type="entry name" value="ACYL-COA BINDING PROTEIN 1, ISOFORM A"/>
    <property type="match status" value="1"/>
</dbReference>
<dbReference type="Gene3D" id="1.20.80.10">
    <property type="match status" value="1"/>
</dbReference>
<reference evidence="4" key="1">
    <citation type="submission" date="2016-10" db="EMBL/GenBank/DDBJ databases">
        <authorList>
            <person name="Varghese N."/>
            <person name="Submissions S."/>
        </authorList>
    </citation>
    <scope>NUCLEOTIDE SEQUENCE [LARGE SCALE GENOMIC DNA]</scope>
    <source>
        <strain evidence="4">CGMCC 1.7062</strain>
    </source>
</reference>
<keyword evidence="1" id="KW-0446">Lipid-binding</keyword>
<dbReference type="PRINTS" id="PR00689">
    <property type="entry name" value="ACOABINDINGP"/>
</dbReference>
<organism evidence="3 4">
    <name type="scientific">Vibrio hangzhouensis</name>
    <dbReference type="NCBI Taxonomy" id="462991"/>
    <lineage>
        <taxon>Bacteria</taxon>
        <taxon>Pseudomonadati</taxon>
        <taxon>Pseudomonadota</taxon>
        <taxon>Gammaproteobacteria</taxon>
        <taxon>Vibrionales</taxon>
        <taxon>Vibrionaceae</taxon>
        <taxon>Vibrio</taxon>
    </lineage>
</organism>
<dbReference type="Pfam" id="PF00887">
    <property type="entry name" value="ACBP"/>
    <property type="match status" value="1"/>
</dbReference>
<evidence type="ECO:0000313" key="3">
    <source>
        <dbReference type="EMBL" id="SEG37123.1"/>
    </source>
</evidence>
<dbReference type="AlphaFoldDB" id="A0A1H5ZKQ7"/>
<dbReference type="InterPro" id="IPR035984">
    <property type="entry name" value="Acyl-CoA-binding_sf"/>
</dbReference>
<dbReference type="SUPFAM" id="SSF47027">
    <property type="entry name" value="Acyl-CoA binding protein"/>
    <property type="match status" value="1"/>
</dbReference>